<dbReference type="AlphaFoldDB" id="A0A426XTE8"/>
<comment type="caution">
    <text evidence="2">The sequence shown here is derived from an EMBL/GenBank/DDBJ whole genome shotgun (WGS) entry which is preliminary data.</text>
</comment>
<organism evidence="2 3">
    <name type="scientific">Ensete ventricosum</name>
    <name type="common">Abyssinian banana</name>
    <name type="synonym">Musa ensete</name>
    <dbReference type="NCBI Taxonomy" id="4639"/>
    <lineage>
        <taxon>Eukaryota</taxon>
        <taxon>Viridiplantae</taxon>
        <taxon>Streptophyta</taxon>
        <taxon>Embryophyta</taxon>
        <taxon>Tracheophyta</taxon>
        <taxon>Spermatophyta</taxon>
        <taxon>Magnoliopsida</taxon>
        <taxon>Liliopsida</taxon>
        <taxon>Zingiberales</taxon>
        <taxon>Musaceae</taxon>
        <taxon>Ensete</taxon>
    </lineage>
</organism>
<gene>
    <name evidence="2" type="ORF">B296_00026379</name>
</gene>
<accession>A0A426XTE8</accession>
<protein>
    <submittedName>
        <fullName evidence="2">Uncharacterized protein</fullName>
    </submittedName>
</protein>
<evidence type="ECO:0000313" key="2">
    <source>
        <dbReference type="EMBL" id="RRT42765.1"/>
    </source>
</evidence>
<dbReference type="Proteomes" id="UP000287651">
    <property type="component" value="Unassembled WGS sequence"/>
</dbReference>
<reference evidence="2 3" key="1">
    <citation type="journal article" date="2014" name="Agronomy (Basel)">
        <title>A Draft Genome Sequence for Ensete ventricosum, the Drought-Tolerant Tree Against Hunger.</title>
        <authorList>
            <person name="Harrison J."/>
            <person name="Moore K.A."/>
            <person name="Paszkiewicz K."/>
            <person name="Jones T."/>
            <person name="Grant M."/>
            <person name="Ambacheew D."/>
            <person name="Muzemil S."/>
            <person name="Studholme D.J."/>
        </authorList>
    </citation>
    <scope>NUCLEOTIDE SEQUENCE [LARGE SCALE GENOMIC DNA]</scope>
</reference>
<feature type="compositionally biased region" description="Low complexity" evidence="1">
    <location>
        <begin position="1"/>
        <end position="14"/>
    </location>
</feature>
<sequence length="279" mass="29382">MPSSPSSLASSPDPIALPLPQPSPDPAASFSSRPPSYLLLNHNRSHFQPAIPLPNRCSSRALLTFLPHFLARPYHSPADAALVGHRCLLLFPVASVAAKPLFTAAKPSSAFSSLGRLFLRRPPLFLSSLPPPPAIPASSLLPLCFPSHLPLRPTQTITVIDAALLAIAASSSSTPSKICNRSPLSHNNVTTATTVGSNRPTSCPQLQPSPATIIASSFAAAVFQPSTASPLSILPPRCTIEGCSHPPLLLQSPPTAPPSSSSLCYNRIYRIHLHHVVAT</sequence>
<proteinExistence type="predicted"/>
<evidence type="ECO:0000256" key="1">
    <source>
        <dbReference type="SAM" id="MobiDB-lite"/>
    </source>
</evidence>
<name>A0A426XTE8_ENSVE</name>
<evidence type="ECO:0000313" key="3">
    <source>
        <dbReference type="Proteomes" id="UP000287651"/>
    </source>
</evidence>
<dbReference type="EMBL" id="AMZH03017597">
    <property type="protein sequence ID" value="RRT42765.1"/>
    <property type="molecule type" value="Genomic_DNA"/>
</dbReference>
<feature type="compositionally biased region" description="Pro residues" evidence="1">
    <location>
        <begin position="15"/>
        <end position="25"/>
    </location>
</feature>
<feature type="region of interest" description="Disordered" evidence="1">
    <location>
        <begin position="1"/>
        <end position="31"/>
    </location>
</feature>